<comment type="catalytic activity">
    <reaction evidence="1 14">
        <text>ATP + protein L-histidine = ADP + protein N-phospho-L-histidine.</text>
        <dbReference type="EC" id="2.7.13.3"/>
    </reaction>
</comment>
<dbReference type="InterPro" id="IPR011712">
    <property type="entry name" value="Sig_transdc_His_kin_sub3_dim/P"/>
</dbReference>
<dbReference type="OrthoDB" id="9797605at2"/>
<dbReference type="Gene3D" id="1.20.5.1930">
    <property type="match status" value="1"/>
</dbReference>
<evidence type="ECO:0000256" key="10">
    <source>
        <dbReference type="ARBA" id="ARBA00022840"/>
    </source>
</evidence>
<protein>
    <recommendedName>
        <fullName evidence="14">Sensor protein</fullName>
        <ecNumber evidence="14">2.7.13.3</ecNumber>
    </recommendedName>
</protein>
<dbReference type="Gene3D" id="3.30.565.10">
    <property type="entry name" value="Histidine kinase-like ATPase, C-terminal domain"/>
    <property type="match status" value="1"/>
</dbReference>
<dbReference type="PANTHER" id="PTHR24421:SF10">
    <property type="entry name" value="NITRATE_NITRITE SENSOR PROTEIN NARQ"/>
    <property type="match status" value="1"/>
</dbReference>
<dbReference type="Proteomes" id="UP000280405">
    <property type="component" value="Unassembled WGS sequence"/>
</dbReference>
<dbReference type="SMART" id="SM00065">
    <property type="entry name" value="GAF"/>
    <property type="match status" value="1"/>
</dbReference>
<evidence type="ECO:0000256" key="7">
    <source>
        <dbReference type="ARBA" id="ARBA00022692"/>
    </source>
</evidence>
<keyword evidence="9 14" id="KW-0418">Kinase</keyword>
<accession>A0A3A8F9W9</accession>
<dbReference type="Pfam" id="PF02518">
    <property type="entry name" value="HATPase_c"/>
    <property type="match status" value="1"/>
</dbReference>
<dbReference type="SUPFAM" id="SSF55874">
    <property type="entry name" value="ATPase domain of HSP90 chaperone/DNA topoisomerase II/histidine kinase"/>
    <property type="match status" value="1"/>
</dbReference>
<dbReference type="AlphaFoldDB" id="A0A3A8F9W9"/>
<dbReference type="InterPro" id="IPR005467">
    <property type="entry name" value="His_kinase_dom"/>
</dbReference>
<evidence type="ECO:0000256" key="9">
    <source>
        <dbReference type="ARBA" id="ARBA00022777"/>
    </source>
</evidence>
<evidence type="ECO:0000313" key="19">
    <source>
        <dbReference type="Proteomes" id="UP000280405"/>
    </source>
</evidence>
<dbReference type="InterPro" id="IPR016380">
    <property type="entry name" value="Sig_transdc_His_kin_NarX/NarQ"/>
</dbReference>
<reference evidence="18 19" key="1">
    <citation type="submission" date="2018-09" db="EMBL/GenBank/DDBJ databases">
        <title>The draft genome of Acinetobacter spp. strains.</title>
        <authorList>
            <person name="Qin J."/>
            <person name="Feng Y."/>
            <person name="Zong Z."/>
        </authorList>
    </citation>
    <scope>NUCLEOTIDE SEQUENCE [LARGE SCALE GENOMIC DNA]</scope>
    <source>
        <strain evidence="18 19">WCHAc060115</strain>
    </source>
</reference>
<dbReference type="PROSITE" id="PS50109">
    <property type="entry name" value="HIS_KIN"/>
    <property type="match status" value="1"/>
</dbReference>
<dbReference type="Pfam" id="PF13675">
    <property type="entry name" value="PilJ"/>
    <property type="match status" value="1"/>
</dbReference>
<keyword evidence="12 14" id="KW-0902">Two-component regulatory system</keyword>
<keyword evidence="5" id="KW-0597">Phosphoprotein</keyword>
<dbReference type="SUPFAM" id="SSF158472">
    <property type="entry name" value="HAMP domain-like"/>
    <property type="match status" value="1"/>
</dbReference>
<evidence type="ECO:0000259" key="17">
    <source>
        <dbReference type="PROSITE" id="PS50885"/>
    </source>
</evidence>
<feature type="transmembrane region" description="Helical" evidence="15">
    <location>
        <begin position="164"/>
        <end position="184"/>
    </location>
</feature>
<dbReference type="GO" id="GO:0005886">
    <property type="term" value="C:plasma membrane"/>
    <property type="evidence" value="ECO:0007669"/>
    <property type="project" value="UniProtKB-SubCell"/>
</dbReference>
<comment type="caution">
    <text evidence="18">The sequence shown here is derived from an EMBL/GenBank/DDBJ whole genome shotgun (WGS) entry which is preliminary data.</text>
</comment>
<gene>
    <name evidence="18" type="ORF">D7V20_04140</name>
</gene>
<dbReference type="InterPro" id="IPR029095">
    <property type="entry name" value="NarX-like_N"/>
</dbReference>
<dbReference type="EMBL" id="RAXT01000004">
    <property type="protein sequence ID" value="RKG39800.1"/>
    <property type="molecule type" value="Genomic_DNA"/>
</dbReference>
<dbReference type="GO" id="GO:0000155">
    <property type="term" value="F:phosphorelay sensor kinase activity"/>
    <property type="evidence" value="ECO:0007669"/>
    <property type="project" value="UniProtKB-UniRule"/>
</dbReference>
<feature type="domain" description="Histidine kinase" evidence="16">
    <location>
        <begin position="431"/>
        <end position="624"/>
    </location>
</feature>
<dbReference type="InterPro" id="IPR042295">
    <property type="entry name" value="NarX-like_N_sf"/>
</dbReference>
<evidence type="ECO:0000256" key="11">
    <source>
        <dbReference type="ARBA" id="ARBA00022989"/>
    </source>
</evidence>
<evidence type="ECO:0000256" key="4">
    <source>
        <dbReference type="ARBA" id="ARBA00022519"/>
    </source>
</evidence>
<evidence type="ECO:0000256" key="3">
    <source>
        <dbReference type="ARBA" id="ARBA00022475"/>
    </source>
</evidence>
<dbReference type="PANTHER" id="PTHR24421">
    <property type="entry name" value="NITRATE/NITRITE SENSOR PROTEIN NARX-RELATED"/>
    <property type="match status" value="1"/>
</dbReference>
<keyword evidence="4 14" id="KW-0997">Cell inner membrane</keyword>
<keyword evidence="3 14" id="KW-1003">Cell membrane</keyword>
<dbReference type="Pfam" id="PF00672">
    <property type="entry name" value="HAMP"/>
    <property type="match status" value="1"/>
</dbReference>
<sequence>MSMLKKYFNSISNKLKFAIIIWLVGALFFVGLTLNIIWKLEDRGIAINEAGSLRKQAYYMVAMVQAKQTTKLPQEIQLFENKLKHLSLLETQTYWFHSNDQYLFQLNQVKDEFSKYKIKILQAESNLNTQPNLVADTILFIQHIDNLVKSIEKQNTLNIKIMRIAQILLMLMAIISAFLSLFLLNRLVIQPLSLLSIGFEKIKKGELDTRLNIQTNDEFHQVSNGFNQMVTSLQDLYQHLEDKVTQKTIDLKSSNDKLTTLYEMTDFLHKNPYNEQTLNLFLEKITTLAHAKTSSIRLLNQQGSQMWTIQSINIPDILLQNPACAETTACLCGQALNQADLKINLLQQDHQKYVCKKLGMDHLMVYHIRLREQTLGLLTLYFEKPSTQTDSNSSLIQLLCNQLATAIENNRLILKEKQYAVLEERNIMAQGLHDSIAQSLSFMNIQHQMLNQAWKKQQYDKVEQHLNFLQTGLQQCYEDIRELLNNFRFKLAQESFQDILFSVIERFKNQTQIQVNFTYQSSGVDLTPQQQLQLIFILQEALSNIRKHASASLVTVHFNNDQEIFLKIQDNGIGFDTTLSKEYQGHHIGLSIMQERIHQIGGQLKINSILNQGTCIEATINHNNQLEENHAHY</sequence>
<dbReference type="CDD" id="cd06225">
    <property type="entry name" value="HAMP"/>
    <property type="match status" value="1"/>
</dbReference>
<proteinExistence type="predicted"/>
<dbReference type="SMART" id="SM00304">
    <property type="entry name" value="HAMP"/>
    <property type="match status" value="1"/>
</dbReference>
<evidence type="ECO:0000256" key="6">
    <source>
        <dbReference type="ARBA" id="ARBA00022679"/>
    </source>
</evidence>
<keyword evidence="11 15" id="KW-1133">Transmembrane helix</keyword>
<dbReference type="SMART" id="SM00387">
    <property type="entry name" value="HATPase_c"/>
    <property type="match status" value="1"/>
</dbReference>
<dbReference type="PROSITE" id="PS50885">
    <property type="entry name" value="HAMP"/>
    <property type="match status" value="1"/>
</dbReference>
<feature type="transmembrane region" description="Helical" evidence="15">
    <location>
        <begin position="20"/>
        <end position="38"/>
    </location>
</feature>
<keyword evidence="19" id="KW-1185">Reference proteome</keyword>
<feature type="domain" description="HAMP" evidence="17">
    <location>
        <begin position="186"/>
        <end position="238"/>
    </location>
</feature>
<dbReference type="GO" id="GO:0005524">
    <property type="term" value="F:ATP binding"/>
    <property type="evidence" value="ECO:0007669"/>
    <property type="project" value="UniProtKB-UniRule"/>
</dbReference>
<evidence type="ECO:0000313" key="18">
    <source>
        <dbReference type="EMBL" id="RKG39800.1"/>
    </source>
</evidence>
<dbReference type="Pfam" id="PF07730">
    <property type="entry name" value="HisKA_3"/>
    <property type="match status" value="1"/>
</dbReference>
<evidence type="ECO:0000256" key="15">
    <source>
        <dbReference type="SAM" id="Phobius"/>
    </source>
</evidence>
<dbReference type="PIRSF" id="PIRSF003167">
    <property type="entry name" value="STHK_NarX/NarQ"/>
    <property type="match status" value="1"/>
</dbReference>
<dbReference type="InterPro" id="IPR003018">
    <property type="entry name" value="GAF"/>
</dbReference>
<organism evidence="18 19">
    <name type="scientific">Acinetobacter rongchengensis</name>
    <dbReference type="NCBI Taxonomy" id="2419601"/>
    <lineage>
        <taxon>Bacteria</taxon>
        <taxon>Pseudomonadati</taxon>
        <taxon>Pseudomonadota</taxon>
        <taxon>Gammaproteobacteria</taxon>
        <taxon>Moraxellales</taxon>
        <taxon>Moraxellaceae</taxon>
        <taxon>Acinetobacter</taxon>
    </lineage>
</organism>
<evidence type="ECO:0000256" key="5">
    <source>
        <dbReference type="ARBA" id="ARBA00022553"/>
    </source>
</evidence>
<dbReference type="InterPro" id="IPR050482">
    <property type="entry name" value="Sensor_HK_TwoCompSys"/>
</dbReference>
<dbReference type="SUPFAM" id="SSF55781">
    <property type="entry name" value="GAF domain-like"/>
    <property type="match status" value="1"/>
</dbReference>
<keyword evidence="6 14" id="KW-0808">Transferase</keyword>
<dbReference type="Gene3D" id="3.30.450.40">
    <property type="match status" value="1"/>
</dbReference>
<dbReference type="GO" id="GO:0046983">
    <property type="term" value="F:protein dimerization activity"/>
    <property type="evidence" value="ECO:0007669"/>
    <property type="project" value="UniProtKB-UniRule"/>
</dbReference>
<evidence type="ECO:0000256" key="8">
    <source>
        <dbReference type="ARBA" id="ARBA00022741"/>
    </source>
</evidence>
<keyword evidence="7 15" id="KW-0812">Transmembrane</keyword>
<keyword evidence="13 14" id="KW-0472">Membrane</keyword>
<evidence type="ECO:0000256" key="13">
    <source>
        <dbReference type="ARBA" id="ARBA00023136"/>
    </source>
</evidence>
<evidence type="ECO:0000256" key="12">
    <source>
        <dbReference type="ARBA" id="ARBA00023012"/>
    </source>
</evidence>
<evidence type="ECO:0000256" key="2">
    <source>
        <dbReference type="ARBA" id="ARBA00004429"/>
    </source>
</evidence>
<evidence type="ECO:0000259" key="16">
    <source>
        <dbReference type="PROSITE" id="PS50109"/>
    </source>
</evidence>
<dbReference type="EC" id="2.7.13.3" evidence="14"/>
<dbReference type="InterPro" id="IPR003594">
    <property type="entry name" value="HATPase_dom"/>
</dbReference>
<dbReference type="CDD" id="cd16917">
    <property type="entry name" value="HATPase_UhpB-NarQ-NarX-like"/>
    <property type="match status" value="1"/>
</dbReference>
<dbReference type="Gene3D" id="1.10.8.500">
    <property type="entry name" value="HAMP domain in histidine kinase"/>
    <property type="match status" value="1"/>
</dbReference>
<keyword evidence="8 14" id="KW-0547">Nucleotide-binding</keyword>
<dbReference type="InterPro" id="IPR003660">
    <property type="entry name" value="HAMP_dom"/>
</dbReference>
<dbReference type="Gene3D" id="1.20.120.960">
    <property type="entry name" value="Histidine kinase NarX, sensor domain"/>
    <property type="match status" value="1"/>
</dbReference>
<dbReference type="InterPro" id="IPR036890">
    <property type="entry name" value="HATPase_C_sf"/>
</dbReference>
<evidence type="ECO:0000256" key="1">
    <source>
        <dbReference type="ARBA" id="ARBA00000085"/>
    </source>
</evidence>
<evidence type="ECO:0000256" key="14">
    <source>
        <dbReference type="PIRNR" id="PIRNR003167"/>
    </source>
</evidence>
<name>A0A3A8F9W9_9GAMM</name>
<comment type="subcellular location">
    <subcellularLocation>
        <location evidence="2">Cell inner membrane</location>
        <topology evidence="2">Multi-pass membrane protein</topology>
    </subcellularLocation>
</comment>
<dbReference type="InterPro" id="IPR029016">
    <property type="entry name" value="GAF-like_dom_sf"/>
</dbReference>
<keyword evidence="10 14" id="KW-0067">ATP-binding</keyword>